<protein>
    <recommendedName>
        <fullName evidence="3">Copper amine oxidase-like N-terminal domain-containing protein</fullName>
    </recommendedName>
</protein>
<evidence type="ECO:0000313" key="5">
    <source>
        <dbReference type="Proteomes" id="UP000520814"/>
    </source>
</evidence>
<dbReference type="Proteomes" id="UP000520814">
    <property type="component" value="Unassembled WGS sequence"/>
</dbReference>
<dbReference type="RefSeq" id="WP_184191710.1">
    <property type="nucleotide sequence ID" value="NZ_JACHGW010000001.1"/>
</dbReference>
<accession>A0A7W9W484</accession>
<keyword evidence="5" id="KW-1185">Reference proteome</keyword>
<feature type="region of interest" description="Disordered" evidence="1">
    <location>
        <begin position="459"/>
        <end position="485"/>
    </location>
</feature>
<dbReference type="SUPFAM" id="SSF55383">
    <property type="entry name" value="Copper amine oxidase, domain N"/>
    <property type="match status" value="1"/>
</dbReference>
<keyword evidence="2" id="KW-0732">Signal</keyword>
<evidence type="ECO:0000256" key="1">
    <source>
        <dbReference type="SAM" id="MobiDB-lite"/>
    </source>
</evidence>
<feature type="signal peptide" evidence="2">
    <location>
        <begin position="1"/>
        <end position="19"/>
    </location>
</feature>
<evidence type="ECO:0000313" key="4">
    <source>
        <dbReference type="EMBL" id="MBB6048273.1"/>
    </source>
</evidence>
<evidence type="ECO:0000259" key="3">
    <source>
        <dbReference type="Pfam" id="PF07833"/>
    </source>
</evidence>
<dbReference type="Gene3D" id="3.30.457.10">
    <property type="entry name" value="Copper amine oxidase-like, N-terminal domain"/>
    <property type="match status" value="1"/>
</dbReference>
<feature type="domain" description="Copper amine oxidase-like N-terminal" evidence="3">
    <location>
        <begin position="25"/>
        <end position="134"/>
    </location>
</feature>
<dbReference type="EMBL" id="JACHGW010000001">
    <property type="protein sequence ID" value="MBB6048273.1"/>
    <property type="molecule type" value="Genomic_DNA"/>
</dbReference>
<dbReference type="InterPro" id="IPR013783">
    <property type="entry name" value="Ig-like_fold"/>
</dbReference>
<sequence length="749" mass="77553">MKKVFLAASLAMMSGATWAQGISVTVNGNPVAFPKQGPIQAPDGSILVPLREVFESLGASVQFLPKTRTITATRGTTTVALQLGESVGYVNGKPKSLPTPAQNIGGTTMLPLRIISEAFGADVKWDANARLVAILLVGAKPVTSTGVGGGKVPPPPAQEKPIVIPVKGLTPEEIKNAGGGTAPPTQPLQLNTPAVITKTEPVAGTLTAMAPDKLTVQPATGLPESLPLSPDVIVLVKVGDAPQVRQELAALKTGDAVQIKRDSLGRAFLIEVSYDERVGVLKSLEALGDHWIALFTEGSAAEVETLADIKRLGNPSSLSEVKPGERVRLRINPVSKRAVALSVIEGEKPATPRVEVLKVVHNASPKWVKGGDTITFTVTGTPAAKGTLRVPGLAGAEALPLVETSPGSYIANITVPAGVALKDATALATLALDSLSSPTVASAETFVIDAVGPTIGTLTPTESSELTDARPNFTGTYADQGSGIDPRKMQLSINGEDVTGRAIFTDTYFTYQPPTDLPQGPVVAKLTARDAAGNETSREWRFTVIPTALLSSVVALPADRPLNFGDVLTIKAVGAPGSKATFTLGAKVKDQPLKEDSPGVYVGSYTVQKQDVLVAAPLSVTVTDSRGRTATQKASNAITVTAGPPEIPIIDQPQDGASVGGSVVLSGRSLPNATIKVTVRYTGKRASILTASGLVGEVTAKSDATGRWSTQPIVLRVPKELTSLLFTAEVTATGTGGKDSSTATVKFKK</sequence>
<reference evidence="4 5" key="1">
    <citation type="submission" date="2020-08" db="EMBL/GenBank/DDBJ databases">
        <title>Genomic Encyclopedia of Type Strains, Phase IV (KMG-IV): sequencing the most valuable type-strain genomes for metagenomic binning, comparative biology and taxonomic classification.</title>
        <authorList>
            <person name="Goeker M."/>
        </authorList>
    </citation>
    <scope>NUCLEOTIDE SEQUENCE [LARGE SCALE GENOMIC DNA]</scope>
    <source>
        <strain evidence="4 5">DSM 23562</strain>
    </source>
</reference>
<gene>
    <name evidence="4" type="ORF">HNQ39_000035</name>
</gene>
<organism evidence="4 5">
    <name type="scientific">Armatimonas rosea</name>
    <dbReference type="NCBI Taxonomy" id="685828"/>
    <lineage>
        <taxon>Bacteria</taxon>
        <taxon>Bacillati</taxon>
        <taxon>Armatimonadota</taxon>
        <taxon>Armatimonadia</taxon>
        <taxon>Armatimonadales</taxon>
        <taxon>Armatimonadaceae</taxon>
        <taxon>Armatimonas</taxon>
    </lineage>
</organism>
<dbReference type="InterPro" id="IPR036582">
    <property type="entry name" value="Mao_N_sf"/>
</dbReference>
<evidence type="ECO:0000256" key="2">
    <source>
        <dbReference type="SAM" id="SignalP"/>
    </source>
</evidence>
<dbReference type="Gene3D" id="2.60.40.10">
    <property type="entry name" value="Immunoglobulins"/>
    <property type="match status" value="1"/>
</dbReference>
<dbReference type="Pfam" id="PF07833">
    <property type="entry name" value="Cu_amine_oxidN1"/>
    <property type="match status" value="1"/>
</dbReference>
<dbReference type="InterPro" id="IPR012854">
    <property type="entry name" value="Cu_amine_oxidase-like_N"/>
</dbReference>
<dbReference type="AlphaFoldDB" id="A0A7W9W484"/>
<proteinExistence type="predicted"/>
<comment type="caution">
    <text evidence="4">The sequence shown here is derived from an EMBL/GenBank/DDBJ whole genome shotgun (WGS) entry which is preliminary data.</text>
</comment>
<name>A0A7W9W484_ARMRO</name>
<feature type="chain" id="PRO_5031105390" description="Copper amine oxidase-like N-terminal domain-containing protein" evidence="2">
    <location>
        <begin position="20"/>
        <end position="749"/>
    </location>
</feature>